<dbReference type="EMBL" id="JBBNAG010000002">
    <property type="protein sequence ID" value="KAK9158315.1"/>
    <property type="molecule type" value="Genomic_DNA"/>
</dbReference>
<organism evidence="1 2">
    <name type="scientific">Stephania cephalantha</name>
    <dbReference type="NCBI Taxonomy" id="152367"/>
    <lineage>
        <taxon>Eukaryota</taxon>
        <taxon>Viridiplantae</taxon>
        <taxon>Streptophyta</taxon>
        <taxon>Embryophyta</taxon>
        <taxon>Tracheophyta</taxon>
        <taxon>Spermatophyta</taxon>
        <taxon>Magnoliopsida</taxon>
        <taxon>Ranunculales</taxon>
        <taxon>Menispermaceae</taxon>
        <taxon>Menispermoideae</taxon>
        <taxon>Cissampelideae</taxon>
        <taxon>Stephania</taxon>
    </lineage>
</organism>
<dbReference type="Proteomes" id="UP001419268">
    <property type="component" value="Unassembled WGS sequence"/>
</dbReference>
<name>A0AAP0KU68_9MAGN</name>
<evidence type="ECO:0000313" key="2">
    <source>
        <dbReference type="Proteomes" id="UP001419268"/>
    </source>
</evidence>
<dbReference type="AlphaFoldDB" id="A0AAP0KU68"/>
<evidence type="ECO:0000313" key="1">
    <source>
        <dbReference type="EMBL" id="KAK9158315.1"/>
    </source>
</evidence>
<gene>
    <name evidence="1" type="ORF">Scep_004889</name>
</gene>
<comment type="caution">
    <text evidence="1">The sequence shown here is derived from an EMBL/GenBank/DDBJ whole genome shotgun (WGS) entry which is preliminary data.</text>
</comment>
<protein>
    <submittedName>
        <fullName evidence="1">Uncharacterized protein</fullName>
    </submittedName>
</protein>
<sequence>MDVKVTPIEAKENQVHYHQLPPDDTFAHLETQFKGHIHDLSSLHLEERRILIKSFQDPRVIVREDVPQQNGSSIFIDLKKICSLNREEDQEGTADRGGDRVIAATGDNRWGPTGSYTAVRKNERGGTQATPPMATSSAIAGGSSCSLSHMVDGWPMTIFEYDRSWQGEGPSLKSHCSVSLACCLGMADHHLGLVQVLGLGGGLSWET</sequence>
<keyword evidence="2" id="KW-1185">Reference proteome</keyword>
<reference evidence="1 2" key="1">
    <citation type="submission" date="2024-01" db="EMBL/GenBank/DDBJ databases">
        <title>Genome assemblies of Stephania.</title>
        <authorList>
            <person name="Yang L."/>
        </authorList>
    </citation>
    <scope>NUCLEOTIDE SEQUENCE [LARGE SCALE GENOMIC DNA]</scope>
    <source>
        <strain evidence="1">JXDWG</strain>
        <tissue evidence="1">Leaf</tissue>
    </source>
</reference>
<accession>A0AAP0KU68</accession>
<proteinExistence type="predicted"/>